<dbReference type="PANTHER" id="PTHR10183">
    <property type="entry name" value="CALPAIN"/>
    <property type="match status" value="1"/>
</dbReference>
<comment type="similarity">
    <text evidence="1">Belongs to the peptidase C2 family.</text>
</comment>
<dbReference type="EMBL" id="JAHRIQ010005209">
    <property type="protein sequence ID" value="MEQ2223004.1"/>
    <property type="molecule type" value="Genomic_DNA"/>
</dbReference>
<name>A0ABV0SRR9_9TELE</name>
<dbReference type="InterPro" id="IPR036213">
    <property type="entry name" value="Calpain_III_sf"/>
</dbReference>
<sequence length="227" mass="26145">VESKGKQLKLVRIWNPWGKREWTGDWSDKSALWSTVSSEVRAKCLKVKDDGEFWMTMEDFCVYYEEMDICCESPNFVDGDLESQWICSQTEDRWEEGISAGGTDSGTNEFWTNPQYHLRLKENKGGINVLLSLLQKPDEEHRRKVQYHPMGFFIYKAPGGQLPSSLFKGASPVCVSRFAETRELIESHSLQAGEYLIIPCTYKFNMTASFIITTYSKEPVKMVRGHQ</sequence>
<evidence type="ECO:0000256" key="1">
    <source>
        <dbReference type="ARBA" id="ARBA00007623"/>
    </source>
</evidence>
<comment type="caution">
    <text evidence="2">Lacks conserved residue(s) required for the propagation of feature annotation.</text>
</comment>
<dbReference type="InterPro" id="IPR038765">
    <property type="entry name" value="Papain-like_cys_pep_sf"/>
</dbReference>
<dbReference type="InterPro" id="IPR022684">
    <property type="entry name" value="Calpain_cysteine_protease"/>
</dbReference>
<evidence type="ECO:0000313" key="5">
    <source>
        <dbReference type="Proteomes" id="UP001482620"/>
    </source>
</evidence>
<dbReference type="InterPro" id="IPR001300">
    <property type="entry name" value="Peptidase_C2_calpain_cat"/>
</dbReference>
<dbReference type="Pfam" id="PF01067">
    <property type="entry name" value="Calpain_III"/>
    <property type="match status" value="1"/>
</dbReference>
<evidence type="ECO:0000259" key="3">
    <source>
        <dbReference type="PROSITE" id="PS50203"/>
    </source>
</evidence>
<accession>A0ABV0SRR9</accession>
<protein>
    <recommendedName>
        <fullName evidence="3">Calpain catalytic domain-containing protein</fullName>
    </recommendedName>
</protein>
<keyword evidence="5" id="KW-1185">Reference proteome</keyword>
<proteinExistence type="inferred from homology"/>
<evidence type="ECO:0000256" key="2">
    <source>
        <dbReference type="PROSITE-ProRule" id="PRU00239"/>
    </source>
</evidence>
<gene>
    <name evidence="4" type="ORF">ILYODFUR_032307</name>
</gene>
<dbReference type="Pfam" id="PF00648">
    <property type="entry name" value="Peptidase_C2"/>
    <property type="match status" value="1"/>
</dbReference>
<reference evidence="4 5" key="1">
    <citation type="submission" date="2021-06" db="EMBL/GenBank/DDBJ databases">
        <authorList>
            <person name="Palmer J.M."/>
        </authorList>
    </citation>
    <scope>NUCLEOTIDE SEQUENCE [LARGE SCALE GENOMIC DNA]</scope>
    <source>
        <strain evidence="5">if_2019</strain>
        <tissue evidence="4">Muscle</tissue>
    </source>
</reference>
<dbReference type="InterPro" id="IPR022682">
    <property type="entry name" value="Calpain_domain_III"/>
</dbReference>
<dbReference type="PANTHER" id="PTHR10183:SF302">
    <property type="entry name" value="CALPAIN-14"/>
    <property type="match status" value="1"/>
</dbReference>
<comment type="caution">
    <text evidence="4">The sequence shown here is derived from an EMBL/GenBank/DDBJ whole genome shotgun (WGS) entry which is preliminary data.</text>
</comment>
<feature type="non-terminal residue" evidence="4">
    <location>
        <position position="1"/>
    </location>
</feature>
<dbReference type="InterPro" id="IPR022683">
    <property type="entry name" value="Calpain_III"/>
</dbReference>
<dbReference type="SUPFAM" id="SSF54001">
    <property type="entry name" value="Cysteine proteinases"/>
    <property type="match status" value="1"/>
</dbReference>
<organism evidence="4 5">
    <name type="scientific">Ilyodon furcidens</name>
    <name type="common">goldbreast splitfin</name>
    <dbReference type="NCBI Taxonomy" id="33524"/>
    <lineage>
        <taxon>Eukaryota</taxon>
        <taxon>Metazoa</taxon>
        <taxon>Chordata</taxon>
        <taxon>Craniata</taxon>
        <taxon>Vertebrata</taxon>
        <taxon>Euteleostomi</taxon>
        <taxon>Actinopterygii</taxon>
        <taxon>Neopterygii</taxon>
        <taxon>Teleostei</taxon>
        <taxon>Neoteleostei</taxon>
        <taxon>Acanthomorphata</taxon>
        <taxon>Ovalentaria</taxon>
        <taxon>Atherinomorphae</taxon>
        <taxon>Cyprinodontiformes</taxon>
        <taxon>Goodeidae</taxon>
        <taxon>Ilyodon</taxon>
    </lineage>
</organism>
<dbReference type="PRINTS" id="PR00704">
    <property type="entry name" value="CALPAIN"/>
</dbReference>
<dbReference type="PROSITE" id="PS50203">
    <property type="entry name" value="CALPAIN_CAT"/>
    <property type="match status" value="1"/>
</dbReference>
<dbReference type="Gene3D" id="3.90.70.10">
    <property type="entry name" value="Cysteine proteinases"/>
    <property type="match status" value="1"/>
</dbReference>
<evidence type="ECO:0000313" key="4">
    <source>
        <dbReference type="EMBL" id="MEQ2223004.1"/>
    </source>
</evidence>
<dbReference type="SUPFAM" id="SSF49758">
    <property type="entry name" value="Calpain large subunit, middle domain (domain III)"/>
    <property type="match status" value="1"/>
</dbReference>
<dbReference type="Gene3D" id="2.60.120.380">
    <property type="match status" value="1"/>
</dbReference>
<dbReference type="SMART" id="SM00720">
    <property type="entry name" value="calpain_III"/>
    <property type="match status" value="1"/>
</dbReference>
<feature type="domain" description="Calpain catalytic" evidence="3">
    <location>
        <begin position="1"/>
        <end position="73"/>
    </location>
</feature>
<dbReference type="Proteomes" id="UP001482620">
    <property type="component" value="Unassembled WGS sequence"/>
</dbReference>